<dbReference type="PROSITE" id="PS01209">
    <property type="entry name" value="LDLRA_1"/>
    <property type="match status" value="1"/>
</dbReference>
<dbReference type="InterPro" id="IPR023415">
    <property type="entry name" value="LDLR_class-A_CS"/>
</dbReference>
<dbReference type="OrthoDB" id="5870811at2759"/>
<evidence type="ECO:0000313" key="5">
    <source>
        <dbReference type="Proteomes" id="UP000007110"/>
    </source>
</evidence>
<dbReference type="KEGG" id="spu:105445029"/>
<dbReference type="InParanoid" id="A0A7M7HLE2"/>
<dbReference type="AlphaFoldDB" id="A0A7M7HLE2"/>
<dbReference type="Gene3D" id="4.10.400.10">
    <property type="entry name" value="Low-density Lipoprotein Receptor"/>
    <property type="match status" value="1"/>
</dbReference>
<keyword evidence="3" id="KW-0732">Signal</keyword>
<evidence type="ECO:0000256" key="1">
    <source>
        <dbReference type="ARBA" id="ARBA00023157"/>
    </source>
</evidence>
<feature type="signal peptide" evidence="3">
    <location>
        <begin position="1"/>
        <end position="21"/>
    </location>
</feature>
<accession>A0A7M7HLE2</accession>
<evidence type="ECO:0000313" key="4">
    <source>
        <dbReference type="EnsemblMetazoa" id="XP_011678337"/>
    </source>
</evidence>
<dbReference type="InterPro" id="IPR002172">
    <property type="entry name" value="LDrepeatLR_classA_rpt"/>
</dbReference>
<dbReference type="PROSITE" id="PS50068">
    <property type="entry name" value="LDLRA_2"/>
    <property type="match status" value="2"/>
</dbReference>
<keyword evidence="5" id="KW-1185">Reference proteome</keyword>
<reference evidence="5" key="1">
    <citation type="submission" date="2015-02" db="EMBL/GenBank/DDBJ databases">
        <title>Genome sequencing for Strongylocentrotus purpuratus.</title>
        <authorList>
            <person name="Murali S."/>
            <person name="Liu Y."/>
            <person name="Vee V."/>
            <person name="English A."/>
            <person name="Wang M."/>
            <person name="Skinner E."/>
            <person name="Han Y."/>
            <person name="Muzny D.M."/>
            <person name="Worley K.C."/>
            <person name="Gibbs R.A."/>
        </authorList>
    </citation>
    <scope>NUCLEOTIDE SEQUENCE</scope>
</reference>
<dbReference type="PRINTS" id="PR00261">
    <property type="entry name" value="LDLRECEPTOR"/>
</dbReference>
<organism evidence="4 5">
    <name type="scientific">Strongylocentrotus purpuratus</name>
    <name type="common">Purple sea urchin</name>
    <dbReference type="NCBI Taxonomy" id="7668"/>
    <lineage>
        <taxon>Eukaryota</taxon>
        <taxon>Metazoa</taxon>
        <taxon>Echinodermata</taxon>
        <taxon>Eleutherozoa</taxon>
        <taxon>Echinozoa</taxon>
        <taxon>Echinoidea</taxon>
        <taxon>Euechinoidea</taxon>
        <taxon>Echinacea</taxon>
        <taxon>Camarodonta</taxon>
        <taxon>Echinidea</taxon>
        <taxon>Strongylocentrotidae</taxon>
        <taxon>Strongylocentrotus</taxon>
    </lineage>
</organism>
<protein>
    <submittedName>
        <fullName evidence="4">Uncharacterized protein</fullName>
    </submittedName>
</protein>
<feature type="chain" id="PRO_5029647727" evidence="3">
    <location>
        <begin position="22"/>
        <end position="174"/>
    </location>
</feature>
<evidence type="ECO:0000256" key="2">
    <source>
        <dbReference type="PROSITE-ProRule" id="PRU00124"/>
    </source>
</evidence>
<keyword evidence="1" id="KW-1015">Disulfide bond</keyword>
<dbReference type="GeneID" id="105445029"/>
<sequence length="174" mass="19401">MDLFHVIVIISTFAVLQCAQAQLQKDELVSDDCDVLIKTGFDVFRCTKSAYPDRAECVPRGHRSGGRPRRPGSFDPMNRVCDSTLDCNDGSDEMLTECAQPHKEYCLNELEKEVEGDYLDSFHCYNEGDDGGPASLCVSECQMCDGIRDCPNGADELDANCKKMRPTPYGCEFF</sequence>
<proteinExistence type="predicted"/>
<dbReference type="EnsemblMetazoa" id="XM_011680035">
    <property type="protein sequence ID" value="XP_011678337"/>
    <property type="gene ID" value="LOC105445029"/>
</dbReference>
<dbReference type="Gene3D" id="2.40.128.620">
    <property type="match status" value="1"/>
</dbReference>
<dbReference type="InterPro" id="IPR036055">
    <property type="entry name" value="LDL_receptor-like_sf"/>
</dbReference>
<evidence type="ECO:0000256" key="3">
    <source>
        <dbReference type="SAM" id="SignalP"/>
    </source>
</evidence>
<name>A0A7M7HLE2_STRPU</name>
<dbReference type="OMA" id="SECQMCD"/>
<dbReference type="RefSeq" id="XP_011678337.2">
    <property type="nucleotide sequence ID" value="XM_011680035.2"/>
</dbReference>
<dbReference type="Proteomes" id="UP000007110">
    <property type="component" value="Unassembled WGS sequence"/>
</dbReference>
<dbReference type="SUPFAM" id="SSF57424">
    <property type="entry name" value="LDL receptor-like module"/>
    <property type="match status" value="2"/>
</dbReference>
<comment type="caution">
    <text evidence="2">Lacks conserved residue(s) required for the propagation of feature annotation.</text>
</comment>
<reference evidence="4" key="2">
    <citation type="submission" date="2021-01" db="UniProtKB">
        <authorList>
            <consortium name="EnsemblMetazoa"/>
        </authorList>
    </citation>
    <scope>IDENTIFICATION</scope>
</reference>